<evidence type="ECO:0000313" key="2">
    <source>
        <dbReference type="Proteomes" id="UP000515240"/>
    </source>
</evidence>
<keyword evidence="2" id="KW-1185">Reference proteome</keyword>
<sequence length="289" mass="31675">MDQPPLKTLDASPTPPVTEADLHAYVDRQLPSARHLQVEQYLQDHPEERARVQDWQQQNARLREMLAPVMDEPLPMGLPLRPTHSSLPWRSLAAGLLVAVVSAGAAWSIRGAVDAKAIQLAMAGQPAAHTPLSAHPQLLPASGSALSGFAQRAAIAHVVYSPDVRRPVEIGAEQEQALVTWLTKRMGTPVRPPPLNALGYRLIGGRLLPGDSGPVAQFMYETEAGLRLTLYVTREVNTQNDVQFKFGQDGPVNVFYWVENHLGYAISAGADRAELMRVSQAVYQHLQQD</sequence>
<gene>
    <name evidence="1" type="ORF">HS961_19475</name>
</gene>
<name>A0A7G5ELG8_9BURK</name>
<dbReference type="RefSeq" id="WP_182324834.1">
    <property type="nucleotide sequence ID" value="NZ_CP058554.1"/>
</dbReference>
<protein>
    <submittedName>
        <fullName evidence="1">Anti-sigma factor</fullName>
    </submittedName>
</protein>
<proteinExistence type="predicted"/>
<evidence type="ECO:0000313" key="1">
    <source>
        <dbReference type="EMBL" id="QMV74843.1"/>
    </source>
</evidence>
<dbReference type="EMBL" id="CP058554">
    <property type="protein sequence ID" value="QMV74843.1"/>
    <property type="molecule type" value="Genomic_DNA"/>
</dbReference>
<organism evidence="1 2">
    <name type="scientific">Comamonas piscis</name>
    <dbReference type="NCBI Taxonomy" id="1562974"/>
    <lineage>
        <taxon>Bacteria</taxon>
        <taxon>Pseudomonadati</taxon>
        <taxon>Pseudomonadota</taxon>
        <taxon>Betaproteobacteria</taxon>
        <taxon>Burkholderiales</taxon>
        <taxon>Comamonadaceae</taxon>
        <taxon>Comamonas</taxon>
    </lineage>
</organism>
<dbReference type="AlphaFoldDB" id="A0A7G5ELG8"/>
<dbReference type="KEGG" id="cpis:HS961_19475"/>
<reference evidence="1 2" key="1">
    <citation type="journal article" date="2020" name="G3 (Bethesda)">
        <title>CeMbio - The Caenorhabditis elegans Microbiome Resource.</title>
        <authorList>
            <person name="Dirksen P."/>
            <person name="Assie A."/>
            <person name="Zimmermann J."/>
            <person name="Zhang F."/>
            <person name="Tietje A.M."/>
            <person name="Marsh S.A."/>
            <person name="Felix M.A."/>
            <person name="Shapira M."/>
            <person name="Kaleta C."/>
            <person name="Schulenburg H."/>
            <person name="Samuel B."/>
        </authorList>
    </citation>
    <scope>NUCLEOTIDE SEQUENCE [LARGE SCALE GENOMIC DNA]</scope>
    <source>
        <strain evidence="1 2">BIGb0172</strain>
    </source>
</reference>
<accession>A0A7G5ELG8</accession>
<dbReference type="Proteomes" id="UP000515240">
    <property type="component" value="Chromosome"/>
</dbReference>